<dbReference type="AlphaFoldDB" id="A0A382NPW8"/>
<accession>A0A382NPW8</accession>
<dbReference type="Gene3D" id="3.10.450.50">
    <property type="match status" value="1"/>
</dbReference>
<reference evidence="2" key="1">
    <citation type="submission" date="2018-05" db="EMBL/GenBank/DDBJ databases">
        <authorList>
            <person name="Lanie J.A."/>
            <person name="Ng W.-L."/>
            <person name="Kazmierczak K.M."/>
            <person name="Andrzejewski T.M."/>
            <person name="Davidsen T.M."/>
            <person name="Wayne K.J."/>
            <person name="Tettelin H."/>
            <person name="Glass J.I."/>
            <person name="Rusch D."/>
            <person name="Podicherti R."/>
            <person name="Tsui H.-C.T."/>
            <person name="Winkler M.E."/>
        </authorList>
    </citation>
    <scope>NUCLEOTIDE SEQUENCE</scope>
</reference>
<sequence>CNSREEIIEMCKNSLNGCGPTQHLFGNFRILVGQDIAESKCSAQVGHVGKAPNQKETYEMWGEYQDKWEKINDSWRIVERRLIVLNEFGDRDKVLSP</sequence>
<dbReference type="Pfam" id="PF13577">
    <property type="entry name" value="SnoaL_4"/>
    <property type="match status" value="1"/>
</dbReference>
<dbReference type="InterPro" id="IPR032710">
    <property type="entry name" value="NTF2-like_dom_sf"/>
</dbReference>
<evidence type="ECO:0000313" key="2">
    <source>
        <dbReference type="EMBL" id="SVC63229.1"/>
    </source>
</evidence>
<name>A0A382NPW8_9ZZZZ</name>
<dbReference type="EMBL" id="UINC01101975">
    <property type="protein sequence ID" value="SVC63229.1"/>
    <property type="molecule type" value="Genomic_DNA"/>
</dbReference>
<dbReference type="SUPFAM" id="SSF54427">
    <property type="entry name" value="NTF2-like"/>
    <property type="match status" value="1"/>
</dbReference>
<feature type="non-terminal residue" evidence="2">
    <location>
        <position position="1"/>
    </location>
</feature>
<feature type="domain" description="SnoaL-like" evidence="1">
    <location>
        <begin position="2"/>
        <end position="81"/>
    </location>
</feature>
<gene>
    <name evidence="2" type="ORF">METZ01_LOCUS316083</name>
</gene>
<protein>
    <recommendedName>
        <fullName evidence="1">SnoaL-like domain-containing protein</fullName>
    </recommendedName>
</protein>
<evidence type="ECO:0000259" key="1">
    <source>
        <dbReference type="Pfam" id="PF13577"/>
    </source>
</evidence>
<organism evidence="2">
    <name type="scientific">marine metagenome</name>
    <dbReference type="NCBI Taxonomy" id="408172"/>
    <lineage>
        <taxon>unclassified sequences</taxon>
        <taxon>metagenomes</taxon>
        <taxon>ecological metagenomes</taxon>
    </lineage>
</organism>
<dbReference type="InterPro" id="IPR037401">
    <property type="entry name" value="SnoaL-like"/>
</dbReference>
<proteinExistence type="predicted"/>